<feature type="chain" id="PRO_5037432337" description="Lipoprotein" evidence="1">
    <location>
        <begin position="23"/>
        <end position="208"/>
    </location>
</feature>
<keyword evidence="3" id="KW-1185">Reference proteome</keyword>
<dbReference type="RefSeq" id="WP_207868879.1">
    <property type="nucleotide sequence ID" value="NZ_CP062222.1"/>
</dbReference>
<dbReference type="KEGG" id="bgoe:IFJ75_14425"/>
<evidence type="ECO:0000313" key="3">
    <source>
        <dbReference type="Proteomes" id="UP000663918"/>
    </source>
</evidence>
<proteinExistence type="predicted"/>
<name>A0A975BZ41_9CAUL</name>
<evidence type="ECO:0008006" key="4">
    <source>
        <dbReference type="Google" id="ProtNLM"/>
    </source>
</evidence>
<evidence type="ECO:0000313" key="2">
    <source>
        <dbReference type="EMBL" id="QTC90463.1"/>
    </source>
</evidence>
<dbReference type="EMBL" id="CP062222">
    <property type="protein sequence ID" value="QTC90463.1"/>
    <property type="molecule type" value="Genomic_DNA"/>
</dbReference>
<gene>
    <name evidence="2" type="ORF">IFJ75_14425</name>
</gene>
<dbReference type="PROSITE" id="PS51257">
    <property type="entry name" value="PROKAR_LIPOPROTEIN"/>
    <property type="match status" value="1"/>
</dbReference>
<dbReference type="AlphaFoldDB" id="A0A975BZ41"/>
<accession>A0A975BZ41</accession>
<reference evidence="2" key="1">
    <citation type="submission" date="2020-09" db="EMBL/GenBank/DDBJ databases">
        <title>Brevundimonas sp. LVF2 isolated from a puddle in Goettingen, Germany.</title>
        <authorList>
            <person name="Friedrich I."/>
            <person name="Klassen A."/>
            <person name="Hannes N."/>
            <person name="Schneider D."/>
            <person name="Hertel R."/>
            <person name="Daniel R."/>
        </authorList>
    </citation>
    <scope>NUCLEOTIDE SEQUENCE</scope>
    <source>
        <strain evidence="2">LVF2</strain>
    </source>
</reference>
<organism evidence="2 3">
    <name type="scientific">Brevundimonas goettingensis</name>
    <dbReference type="NCBI Taxonomy" id="2774190"/>
    <lineage>
        <taxon>Bacteria</taxon>
        <taxon>Pseudomonadati</taxon>
        <taxon>Pseudomonadota</taxon>
        <taxon>Alphaproteobacteria</taxon>
        <taxon>Caulobacterales</taxon>
        <taxon>Caulobacteraceae</taxon>
        <taxon>Brevundimonas</taxon>
    </lineage>
</organism>
<sequence>MREQLYAVSLCAALAFASCANATVLSQTTDSQARQQARVAPAESGDDVLWNHRSPSLGWRWRDAFQTLSGSVSIYFDPTSEGAPEGQPTRLRLVARQLDRHAGKPDQISWTDSDRCPTLLRLVQEFQSFTPPRTVIPGMTWPPEFPVIVLDGTSWTLWSSTAQQAERYPAYVEFSSNAGAIADWGIAARNATEGCWERQEPPGRTHSS</sequence>
<feature type="signal peptide" evidence="1">
    <location>
        <begin position="1"/>
        <end position="22"/>
    </location>
</feature>
<protein>
    <recommendedName>
        <fullName evidence="4">Lipoprotein</fullName>
    </recommendedName>
</protein>
<evidence type="ECO:0000256" key="1">
    <source>
        <dbReference type="SAM" id="SignalP"/>
    </source>
</evidence>
<keyword evidence="1" id="KW-0732">Signal</keyword>
<dbReference type="Proteomes" id="UP000663918">
    <property type="component" value="Chromosome"/>
</dbReference>